<dbReference type="KEGG" id="crb:17875410"/>
<dbReference type="GO" id="GO:0042542">
    <property type="term" value="P:response to hydrogen peroxide"/>
    <property type="evidence" value="ECO:0007669"/>
    <property type="project" value="UniProtKB-ARBA"/>
</dbReference>
<dbReference type="PROSITE" id="PS50097">
    <property type="entry name" value="BTB"/>
    <property type="match status" value="1"/>
</dbReference>
<dbReference type="Gene3D" id="3.30.710.10">
    <property type="entry name" value="Potassium Channel Kv1.1, Chain A"/>
    <property type="match status" value="1"/>
</dbReference>
<feature type="compositionally biased region" description="Low complexity" evidence="10">
    <location>
        <begin position="338"/>
        <end position="347"/>
    </location>
</feature>
<evidence type="ECO:0000256" key="9">
    <source>
        <dbReference type="ARBA" id="ARBA00023242"/>
    </source>
</evidence>
<dbReference type="eggNOG" id="KOG1778">
    <property type="taxonomic scope" value="Eukaryota"/>
</dbReference>
<dbReference type="SMART" id="SM00551">
    <property type="entry name" value="ZnF_TAZ"/>
    <property type="match status" value="1"/>
</dbReference>
<evidence type="ECO:0000256" key="10">
    <source>
        <dbReference type="SAM" id="MobiDB-lite"/>
    </source>
</evidence>
<proteinExistence type="predicted"/>
<gene>
    <name evidence="12" type="ORF">CARUB_v10026614mg</name>
</gene>
<protein>
    <recommendedName>
        <fullName evidence="11">BTB domain-containing protein</fullName>
    </recommendedName>
</protein>
<dbReference type="InterPro" id="IPR000210">
    <property type="entry name" value="BTB/POZ_dom"/>
</dbReference>
<evidence type="ECO:0000313" key="12">
    <source>
        <dbReference type="EMBL" id="EOA13552.1"/>
    </source>
</evidence>
<dbReference type="GO" id="GO:0009553">
    <property type="term" value="P:embryo sac development"/>
    <property type="evidence" value="ECO:0007669"/>
    <property type="project" value="UniProtKB-ARBA"/>
</dbReference>
<dbReference type="Pfam" id="PF02135">
    <property type="entry name" value="zf-TAZ"/>
    <property type="match status" value="1"/>
</dbReference>
<feature type="region of interest" description="Disordered" evidence="10">
    <location>
        <begin position="338"/>
        <end position="359"/>
    </location>
</feature>
<evidence type="ECO:0000256" key="7">
    <source>
        <dbReference type="ARBA" id="ARBA00022786"/>
    </source>
</evidence>
<dbReference type="InterPro" id="IPR044513">
    <property type="entry name" value="BT1/2/3/4/5"/>
</dbReference>
<dbReference type="GO" id="GO:0009733">
    <property type="term" value="P:response to auxin"/>
    <property type="evidence" value="ECO:0007669"/>
    <property type="project" value="UniProtKB-ARBA"/>
</dbReference>
<evidence type="ECO:0000256" key="8">
    <source>
        <dbReference type="ARBA" id="ARBA00022833"/>
    </source>
</evidence>
<comment type="pathway">
    <text evidence="3">Protein modification; protein ubiquitination.</text>
</comment>
<dbReference type="InterPro" id="IPR011333">
    <property type="entry name" value="SKP1/BTB/POZ_sf"/>
</dbReference>
<reference evidence="13" key="1">
    <citation type="journal article" date="2013" name="Nat. Genet.">
        <title>The Capsella rubella genome and the genomic consequences of rapid mating system evolution.</title>
        <authorList>
            <person name="Slotte T."/>
            <person name="Hazzouri K.M."/>
            <person name="Agren J.A."/>
            <person name="Koenig D."/>
            <person name="Maumus F."/>
            <person name="Guo Y.L."/>
            <person name="Steige K."/>
            <person name="Platts A.E."/>
            <person name="Escobar J.S."/>
            <person name="Newman L.K."/>
            <person name="Wang W."/>
            <person name="Mandakova T."/>
            <person name="Vello E."/>
            <person name="Smith L.M."/>
            <person name="Henz S.R."/>
            <person name="Steffen J."/>
            <person name="Takuno S."/>
            <person name="Brandvain Y."/>
            <person name="Coop G."/>
            <person name="Andolfatto P."/>
            <person name="Hu T.T."/>
            <person name="Blanchette M."/>
            <person name="Clark R.M."/>
            <person name="Quesneville H."/>
            <person name="Nordborg M."/>
            <person name="Gaut B.S."/>
            <person name="Lysak M.A."/>
            <person name="Jenkins J."/>
            <person name="Grimwood J."/>
            <person name="Chapman J."/>
            <person name="Prochnik S."/>
            <person name="Shu S."/>
            <person name="Rokhsar D."/>
            <person name="Schmutz J."/>
            <person name="Weigel D."/>
            <person name="Wright S.I."/>
        </authorList>
    </citation>
    <scope>NUCLEOTIDE SEQUENCE [LARGE SCALE GENOMIC DNA]</scope>
    <source>
        <strain evidence="13">cv. Monte Gargano</strain>
    </source>
</reference>
<dbReference type="UniPathway" id="UPA00143"/>
<keyword evidence="6" id="KW-0863">Zinc-finger</keyword>
<dbReference type="Proteomes" id="UP000029121">
    <property type="component" value="Unassembled WGS sequence"/>
</dbReference>
<evidence type="ECO:0000313" key="13">
    <source>
        <dbReference type="Proteomes" id="UP000029121"/>
    </source>
</evidence>
<name>R0EWI8_9BRAS</name>
<dbReference type="SUPFAM" id="SSF54695">
    <property type="entry name" value="POZ domain"/>
    <property type="match status" value="1"/>
</dbReference>
<accession>R0EWI8</accession>
<keyword evidence="4" id="KW-0963">Cytoplasm</keyword>
<evidence type="ECO:0000256" key="2">
    <source>
        <dbReference type="ARBA" id="ARBA00004496"/>
    </source>
</evidence>
<feature type="domain" description="BTB" evidence="11">
    <location>
        <begin position="27"/>
        <end position="100"/>
    </location>
</feature>
<dbReference type="Gene3D" id="1.25.40.420">
    <property type="match status" value="1"/>
</dbReference>
<dbReference type="GO" id="GO:0005516">
    <property type="term" value="F:calmodulin binding"/>
    <property type="evidence" value="ECO:0007669"/>
    <property type="project" value="UniProtKB-ARBA"/>
</dbReference>
<comment type="subcellular location">
    <subcellularLocation>
        <location evidence="2">Cytoplasm</location>
    </subcellularLocation>
    <subcellularLocation>
        <location evidence="1">Nucleus</location>
    </subcellularLocation>
</comment>
<evidence type="ECO:0000256" key="4">
    <source>
        <dbReference type="ARBA" id="ARBA00022490"/>
    </source>
</evidence>
<dbReference type="SMART" id="SM00225">
    <property type="entry name" value="BTB"/>
    <property type="match status" value="1"/>
</dbReference>
<dbReference type="FunFam" id="1.25.40.420:FF:000012">
    <property type="entry name" value="BTB/POZ and TAZ domain-containing protein 2"/>
    <property type="match status" value="1"/>
</dbReference>
<dbReference type="FunFam" id="1.20.1020.10:FF:000007">
    <property type="entry name" value="BTB/POZ and TAZ domain-containing protein 2"/>
    <property type="match status" value="1"/>
</dbReference>
<dbReference type="PANTHER" id="PTHR46287">
    <property type="entry name" value="BTB/POZ AND TAZ DOMAIN-CONTAINING PROTEIN 3-RELATED"/>
    <property type="match status" value="1"/>
</dbReference>
<evidence type="ECO:0000256" key="1">
    <source>
        <dbReference type="ARBA" id="ARBA00004123"/>
    </source>
</evidence>
<dbReference type="SUPFAM" id="SSF57933">
    <property type="entry name" value="TAZ domain"/>
    <property type="match status" value="1"/>
</dbReference>
<dbReference type="GO" id="GO:0008270">
    <property type="term" value="F:zinc ion binding"/>
    <property type="evidence" value="ECO:0007669"/>
    <property type="project" value="UniProtKB-KW"/>
</dbReference>
<dbReference type="AlphaFoldDB" id="R0EWI8"/>
<keyword evidence="9" id="KW-0539">Nucleus</keyword>
<dbReference type="GO" id="GO:0005634">
    <property type="term" value="C:nucleus"/>
    <property type="evidence" value="ECO:0007669"/>
    <property type="project" value="UniProtKB-SubCell"/>
</dbReference>
<keyword evidence="13" id="KW-1185">Reference proteome</keyword>
<dbReference type="InterPro" id="IPR035898">
    <property type="entry name" value="TAZ_dom_sf"/>
</dbReference>
<dbReference type="PANTHER" id="PTHR46287:SF7">
    <property type="entry name" value="BTB_POZ AND TAZ DOMAIN-CONTAINING PROTEIN 1"/>
    <property type="match status" value="1"/>
</dbReference>
<organism evidence="12 13">
    <name type="scientific">Capsella rubella</name>
    <dbReference type="NCBI Taxonomy" id="81985"/>
    <lineage>
        <taxon>Eukaryota</taxon>
        <taxon>Viridiplantae</taxon>
        <taxon>Streptophyta</taxon>
        <taxon>Embryophyta</taxon>
        <taxon>Tracheophyta</taxon>
        <taxon>Spermatophyta</taxon>
        <taxon>Magnoliopsida</taxon>
        <taxon>eudicotyledons</taxon>
        <taxon>Gunneridae</taxon>
        <taxon>Pentapetalae</taxon>
        <taxon>rosids</taxon>
        <taxon>malvids</taxon>
        <taxon>Brassicales</taxon>
        <taxon>Brassicaceae</taxon>
        <taxon>Camelineae</taxon>
        <taxon>Capsella</taxon>
    </lineage>
</organism>
<dbReference type="FunFam" id="3.30.710.10:FF:000193">
    <property type="entry name" value="BTB/POZ and TAZ domain-containing protein 2"/>
    <property type="match status" value="1"/>
</dbReference>
<dbReference type="OrthoDB" id="6359816at2759"/>
<dbReference type="GO" id="GO:0016567">
    <property type="term" value="P:protein ubiquitination"/>
    <property type="evidence" value="ECO:0007669"/>
    <property type="project" value="UniProtKB-UniPathway"/>
</dbReference>
<keyword evidence="8" id="KW-0862">Zinc</keyword>
<dbReference type="GO" id="GO:0006355">
    <property type="term" value="P:regulation of DNA-templated transcription"/>
    <property type="evidence" value="ECO:0007669"/>
    <property type="project" value="UniProtKB-ARBA"/>
</dbReference>
<keyword evidence="5" id="KW-0479">Metal-binding</keyword>
<dbReference type="GO" id="GO:0009751">
    <property type="term" value="P:response to salicylic acid"/>
    <property type="evidence" value="ECO:0007669"/>
    <property type="project" value="UniProtKB-ARBA"/>
</dbReference>
<sequence length="372" mass="42184">MAITATTNGGVSLNLNADTISYDLVETDVEIITSGRRRIPAHSRILASASPVLTNVMEKPRKVIPGGSSSKRVIKILGVPCDAVSVFVRFLYSPSVTEKEMQNYGIHLLALSHVYMVTQLKQRCTKGVGESVTPENVVDILQLARLCDAPDLCLKCMRLIHSKFKTVELTEGWKFLQEHDPFLELDILQFIDDAESRKKRRRRFRREQNLYMQLSEAMECIEHICTDGCTLVGPSCNLDNNKSSSQVKTGPCSAFSTCYGLQLLIRHFAVCKKRVDGKGCVRCKRMIQLLRLHSSICDDQSESCRVPLCRQFKKRGDEKDKKMVEETKWKVLVRRVASAKAMSSLSQSKKKKSEELYKEEAEDFIRIRNKLT</sequence>
<evidence type="ECO:0000256" key="3">
    <source>
        <dbReference type="ARBA" id="ARBA00004906"/>
    </source>
</evidence>
<dbReference type="Gene3D" id="1.20.1020.10">
    <property type="entry name" value="TAZ domain"/>
    <property type="match status" value="1"/>
</dbReference>
<dbReference type="EMBL" id="KB870812">
    <property type="protein sequence ID" value="EOA13552.1"/>
    <property type="molecule type" value="Genomic_DNA"/>
</dbReference>
<evidence type="ECO:0000256" key="6">
    <source>
        <dbReference type="ARBA" id="ARBA00022771"/>
    </source>
</evidence>
<dbReference type="GO" id="GO:0009555">
    <property type="term" value="P:pollen development"/>
    <property type="evidence" value="ECO:0007669"/>
    <property type="project" value="UniProtKB-ARBA"/>
</dbReference>
<dbReference type="InterPro" id="IPR000197">
    <property type="entry name" value="Znf_TAZ"/>
</dbReference>
<dbReference type="GO" id="GO:0005737">
    <property type="term" value="C:cytoplasm"/>
    <property type="evidence" value="ECO:0007669"/>
    <property type="project" value="UniProtKB-SubCell"/>
</dbReference>
<evidence type="ECO:0000256" key="5">
    <source>
        <dbReference type="ARBA" id="ARBA00022723"/>
    </source>
</evidence>
<dbReference type="CDD" id="cd14733">
    <property type="entry name" value="BACK"/>
    <property type="match status" value="1"/>
</dbReference>
<evidence type="ECO:0000259" key="11">
    <source>
        <dbReference type="PROSITE" id="PS50097"/>
    </source>
</evidence>
<dbReference type="Pfam" id="PF00651">
    <property type="entry name" value="BTB"/>
    <property type="match status" value="1"/>
</dbReference>
<keyword evidence="7" id="KW-0833">Ubl conjugation pathway</keyword>
<dbReference type="STRING" id="81985.R0EWI8"/>